<reference evidence="3 4" key="1">
    <citation type="submission" date="2024-11" db="EMBL/GenBank/DDBJ databases">
        <title>Adaptive evolution of stress response genes in parasites aligns with host niche diversity.</title>
        <authorList>
            <person name="Hahn C."/>
            <person name="Resl P."/>
        </authorList>
    </citation>
    <scope>NUCLEOTIDE SEQUENCE [LARGE SCALE GENOMIC DNA]</scope>
    <source>
        <strain evidence="3">EGGRZ-B1_66</strain>
        <tissue evidence="3">Body</tissue>
    </source>
</reference>
<feature type="compositionally biased region" description="Polar residues" evidence="1">
    <location>
        <begin position="180"/>
        <end position="189"/>
    </location>
</feature>
<feature type="domain" description="KY-like immunoglobulin-like" evidence="2">
    <location>
        <begin position="428"/>
        <end position="545"/>
    </location>
</feature>
<dbReference type="InterPro" id="IPR053041">
    <property type="entry name" value="Transglut-like_Superfamily_Mod"/>
</dbReference>
<evidence type="ECO:0000256" key="1">
    <source>
        <dbReference type="SAM" id="MobiDB-lite"/>
    </source>
</evidence>
<dbReference type="Pfam" id="PF23265">
    <property type="entry name" value="Ig-like_KY"/>
    <property type="match status" value="1"/>
</dbReference>
<dbReference type="AlphaFoldDB" id="A0ABD2PZS0"/>
<dbReference type="PANTHER" id="PTHR47020:SF1">
    <property type="entry name" value="HILLARIN"/>
    <property type="match status" value="1"/>
</dbReference>
<feature type="non-terminal residue" evidence="3">
    <location>
        <position position="731"/>
    </location>
</feature>
<dbReference type="InterPro" id="IPR056564">
    <property type="entry name" value="Ig-like_KY"/>
</dbReference>
<dbReference type="EMBL" id="JBJKFK010001508">
    <property type="protein sequence ID" value="KAL3312915.1"/>
    <property type="molecule type" value="Genomic_DNA"/>
</dbReference>
<sequence>MILCSNLCQDQRALKENNGFEVDQKAVSSSHNDLTKLRREIDQREKDASSDEGSVDSVSWSYSSGGEVEVTTYNKVNTSRLDTINRIRTLNRSRKEADLLALWQNLNKSDELRDNWNEYPADVQHILNRLQQRSRNGSIESAKRYKEFSPAERRLEKSQSSHYLHRSNQELKASRHVRSKSGTLDNSHATVFEKPPPPMAPPPPPSPPTLSKSHILPTKDRIDYLDTFALNVCLDLFMKFPIRQVSNYTHLTTFSELVGELRKPCTDDVELVRCLFRWITQKNFSNSTHEPADLFATATDQETFLGLLKRLQNGLISNNELFVELCRYAEIPCHYVVGHSKGAGYRPGMPIRDNRLFRNTWLAVYVGQGWRFINCNWGSRYTNKYSGTTNYLHRCDEFYFLTDPDQHIFEHLPDQKKWQLLKRPINFDRFVHLPLLKSPFFNAKLSLKKNYAEKLTTKNGQVTMKLLMPKFVGVSCSLENAADGTTLRGLCSVEVLLNEPDVVRVQASPSQPGRYYLNIYVAENWRNEECRELACSFEVHCSEHNYNRLISVGRLPEVGFLGRTPAAQNYGIAMISEGIASAGRPLMVFSSALGTSSVLKIPFAISPGLKICHQLKSFDRPGQQMADCDGYALLQMSPSKNGAPISSQSSSTGTLLMNGDKTATSSSGISWSGAINPRPGSANGYYHIRVPVEAFYYLTVYASHEADSEAEHLECVYRLLVDARRLTPCVQ</sequence>
<evidence type="ECO:0000313" key="4">
    <source>
        <dbReference type="Proteomes" id="UP001626550"/>
    </source>
</evidence>
<dbReference type="Proteomes" id="UP001626550">
    <property type="component" value="Unassembled WGS sequence"/>
</dbReference>
<organism evidence="3 4">
    <name type="scientific">Cichlidogyrus casuarinus</name>
    <dbReference type="NCBI Taxonomy" id="1844966"/>
    <lineage>
        <taxon>Eukaryota</taxon>
        <taxon>Metazoa</taxon>
        <taxon>Spiralia</taxon>
        <taxon>Lophotrochozoa</taxon>
        <taxon>Platyhelminthes</taxon>
        <taxon>Monogenea</taxon>
        <taxon>Monopisthocotylea</taxon>
        <taxon>Dactylogyridea</taxon>
        <taxon>Ancyrocephalidae</taxon>
        <taxon>Cichlidogyrus</taxon>
    </lineage>
</organism>
<gene>
    <name evidence="3" type="primary">KRI1_2</name>
    <name evidence="3" type="ORF">Ciccas_008489</name>
</gene>
<feature type="compositionally biased region" description="Basic and acidic residues" evidence="1">
    <location>
        <begin position="141"/>
        <end position="159"/>
    </location>
</feature>
<feature type="region of interest" description="Disordered" evidence="1">
    <location>
        <begin position="41"/>
        <end position="62"/>
    </location>
</feature>
<protein>
    <submittedName>
        <fullName evidence="3">KRRI-Interacting protein 1</fullName>
    </submittedName>
</protein>
<name>A0ABD2PZS0_9PLAT</name>
<comment type="caution">
    <text evidence="3">The sequence shown here is derived from an EMBL/GenBank/DDBJ whole genome shotgun (WGS) entry which is preliminary data.</text>
</comment>
<dbReference type="SUPFAM" id="SSF54001">
    <property type="entry name" value="Cysteine proteinases"/>
    <property type="match status" value="1"/>
</dbReference>
<dbReference type="PANTHER" id="PTHR47020">
    <property type="entry name" value="HILLARIN"/>
    <property type="match status" value="1"/>
</dbReference>
<accession>A0ABD2PZS0</accession>
<keyword evidence="4" id="KW-1185">Reference proteome</keyword>
<evidence type="ECO:0000259" key="2">
    <source>
        <dbReference type="Pfam" id="PF23265"/>
    </source>
</evidence>
<dbReference type="InterPro" id="IPR038765">
    <property type="entry name" value="Papain-like_cys_pep_sf"/>
</dbReference>
<feature type="compositionally biased region" description="Pro residues" evidence="1">
    <location>
        <begin position="194"/>
        <end position="208"/>
    </location>
</feature>
<proteinExistence type="predicted"/>
<feature type="region of interest" description="Disordered" evidence="1">
    <location>
        <begin position="137"/>
        <end position="214"/>
    </location>
</feature>
<evidence type="ECO:0000313" key="3">
    <source>
        <dbReference type="EMBL" id="KAL3312915.1"/>
    </source>
</evidence>